<feature type="binding site" evidence="11">
    <location>
        <position position="294"/>
    </location>
    <ligand>
        <name>FMN</name>
        <dbReference type="ChEBI" id="CHEBI:58210"/>
    </ligand>
</feature>
<dbReference type="NCBIfam" id="NF003644">
    <property type="entry name" value="PRK05286.1-1"/>
    <property type="match status" value="1"/>
</dbReference>
<evidence type="ECO:0000256" key="4">
    <source>
        <dbReference type="ARBA" id="ARBA00005359"/>
    </source>
</evidence>
<dbReference type="InterPro" id="IPR012135">
    <property type="entry name" value="Dihydroorotate_DH_1_2"/>
</dbReference>
<comment type="caution">
    <text evidence="13">The sequence shown here is derived from an EMBL/GenBank/DDBJ whole genome shotgun (WGS) entry which is preliminary data.</text>
</comment>
<dbReference type="CDD" id="cd04738">
    <property type="entry name" value="DHOD_2_like"/>
    <property type="match status" value="1"/>
</dbReference>
<sequence length="350" mass="37153">MLYDIARPLLFSLDPETAHEFSLAALHLLGRVLPAATPAKSDPVDVMGLRFPNRIGLAAGLDKNGEAIDGLARLGFGFIEIGTITPRSQPGNPRPRMFRLPEARAIINRMGFNNHGVDALLANVKAAKYRGILGINIGKNFDTPIERAADDYLACLDKVYALASYVTVNISSPNTQNLRQLQGESELDDLLGRLKARQRQLADSHGRYVPLTLKIAPDLEPPQIINIADALRRHRIDGVIATNTTIARDKVQGIRYAEQQGGLSGAPVFEASTAVVAQLARALGGELPIIAAGGILDGRGACAKLAAGASLVQVYSGLIYRGPSLIGECVQATTDFADPGRAAVPASIGA</sequence>
<dbReference type="InterPro" id="IPR001295">
    <property type="entry name" value="Dihydroorotate_DH_CS"/>
</dbReference>
<dbReference type="NCBIfam" id="NF003645">
    <property type="entry name" value="PRK05286.1-2"/>
    <property type="match status" value="1"/>
</dbReference>
<keyword evidence="14" id="KW-1185">Reference proteome</keyword>
<gene>
    <name evidence="11" type="primary">pyrD</name>
    <name evidence="13" type="ORF">GO606_02580</name>
</gene>
<feature type="active site" description="Nucleophile" evidence="11">
    <location>
        <position position="172"/>
    </location>
</feature>
<feature type="binding site" evidence="11">
    <location>
        <position position="63"/>
    </location>
    <ligand>
        <name>substrate</name>
    </ligand>
</feature>
<feature type="binding site" evidence="11">
    <location>
        <begin position="243"/>
        <end position="244"/>
    </location>
    <ligand>
        <name>substrate</name>
    </ligand>
</feature>
<dbReference type="Gene3D" id="3.20.20.70">
    <property type="entry name" value="Aldolase class I"/>
    <property type="match status" value="1"/>
</dbReference>
<feature type="binding site" evidence="11">
    <location>
        <position position="136"/>
    </location>
    <ligand>
        <name>FMN</name>
        <dbReference type="ChEBI" id="CHEBI:58210"/>
    </ligand>
</feature>
<feature type="binding site" evidence="11">
    <location>
        <begin position="59"/>
        <end position="63"/>
    </location>
    <ligand>
        <name>FMN</name>
        <dbReference type="ChEBI" id="CHEBI:58210"/>
    </ligand>
</feature>
<feature type="binding site" evidence="11">
    <location>
        <position position="265"/>
    </location>
    <ligand>
        <name>FMN</name>
        <dbReference type="ChEBI" id="CHEBI:58210"/>
    </ligand>
</feature>
<evidence type="ECO:0000256" key="10">
    <source>
        <dbReference type="ARBA" id="ARBA00048639"/>
    </source>
</evidence>
<feature type="binding site" evidence="11">
    <location>
        <position position="242"/>
    </location>
    <ligand>
        <name>FMN</name>
        <dbReference type="ChEBI" id="CHEBI:58210"/>
    </ligand>
</feature>
<keyword evidence="8 11" id="KW-0560">Oxidoreductase</keyword>
<dbReference type="Pfam" id="PF01180">
    <property type="entry name" value="DHO_dh"/>
    <property type="match status" value="1"/>
</dbReference>
<dbReference type="EMBL" id="WTVG01000004">
    <property type="protein sequence ID" value="NMG23621.1"/>
    <property type="molecule type" value="Genomic_DNA"/>
</dbReference>
<dbReference type="EC" id="1.3.5.2" evidence="11"/>
<dbReference type="SUPFAM" id="SSF51395">
    <property type="entry name" value="FMN-linked oxidoreductases"/>
    <property type="match status" value="1"/>
</dbReference>
<feature type="binding site" evidence="11">
    <location>
        <position position="169"/>
    </location>
    <ligand>
        <name>substrate</name>
    </ligand>
</feature>
<comment type="pathway">
    <text evidence="3 11">Pyrimidine metabolism; UMP biosynthesis via de novo pathway; orotate from (S)-dihydroorotate (quinone route): step 1/1.</text>
</comment>
<evidence type="ECO:0000256" key="6">
    <source>
        <dbReference type="ARBA" id="ARBA00022643"/>
    </source>
</evidence>
<evidence type="ECO:0000256" key="9">
    <source>
        <dbReference type="ARBA" id="ARBA00023136"/>
    </source>
</evidence>
<protein>
    <recommendedName>
        <fullName evidence="11">Dihydroorotate dehydrogenase (quinone)</fullName>
        <ecNumber evidence="11">1.3.5.2</ecNumber>
    </recommendedName>
    <alternativeName>
        <fullName evidence="11">DHOdehase</fullName>
        <shortName evidence="11">DHOD</shortName>
        <shortName evidence="11">DHODase</shortName>
    </alternativeName>
    <alternativeName>
        <fullName evidence="11">Dihydroorotate oxidase</fullName>
    </alternativeName>
</protein>
<keyword evidence="6 11" id="KW-0288">FMN</keyword>
<evidence type="ECO:0000259" key="12">
    <source>
        <dbReference type="Pfam" id="PF01180"/>
    </source>
</evidence>
<comment type="cofactor">
    <cofactor evidence="11">
        <name>FMN</name>
        <dbReference type="ChEBI" id="CHEBI:58210"/>
    </cofactor>
    <text evidence="11">Binds 1 FMN per subunit.</text>
</comment>
<keyword evidence="7 11" id="KW-0665">Pyrimidine biosynthesis</keyword>
<dbReference type="InterPro" id="IPR005719">
    <property type="entry name" value="Dihydroorotate_DH_2"/>
</dbReference>
<feature type="binding site" evidence="11">
    <location>
        <position position="174"/>
    </location>
    <ligand>
        <name>substrate</name>
    </ligand>
</feature>
<keyword evidence="5 11" id="KW-0285">Flavoprotein</keyword>
<comment type="function">
    <text evidence="1 11">Catalyzes the conversion of dihydroorotate to orotate with quinone as electron acceptor.</text>
</comment>
<feature type="domain" description="Dihydroorotate dehydrogenase catalytic" evidence="12">
    <location>
        <begin position="44"/>
        <end position="327"/>
    </location>
</feature>
<dbReference type="RefSeq" id="WP_169117028.1">
    <property type="nucleotide sequence ID" value="NZ_WTVG02000040.1"/>
</dbReference>
<name>A0ABX1PID4_9RHOO</name>
<evidence type="ECO:0000256" key="7">
    <source>
        <dbReference type="ARBA" id="ARBA00022975"/>
    </source>
</evidence>
<evidence type="ECO:0000313" key="13">
    <source>
        <dbReference type="EMBL" id="NMG23621.1"/>
    </source>
</evidence>
<dbReference type="NCBIfam" id="NF003652">
    <property type="entry name" value="PRK05286.2-5"/>
    <property type="match status" value="1"/>
</dbReference>
<dbReference type="PROSITE" id="PS00911">
    <property type="entry name" value="DHODEHASE_1"/>
    <property type="match status" value="1"/>
</dbReference>
<dbReference type="PANTHER" id="PTHR48109">
    <property type="entry name" value="DIHYDROOROTATE DEHYDROGENASE (QUINONE), MITOCHONDRIAL-RELATED"/>
    <property type="match status" value="1"/>
</dbReference>
<dbReference type="InterPro" id="IPR013785">
    <property type="entry name" value="Aldolase_TIM"/>
</dbReference>
<dbReference type="NCBIfam" id="NF003646">
    <property type="entry name" value="PRK05286.1-4"/>
    <property type="match status" value="1"/>
</dbReference>
<feature type="binding site" evidence="11">
    <location>
        <begin position="108"/>
        <end position="112"/>
    </location>
    <ligand>
        <name>substrate</name>
    </ligand>
</feature>
<feature type="binding site" evidence="11">
    <location>
        <begin position="315"/>
        <end position="316"/>
    </location>
    <ligand>
        <name>FMN</name>
        <dbReference type="ChEBI" id="CHEBI:58210"/>
    </ligand>
</feature>
<dbReference type="InterPro" id="IPR050074">
    <property type="entry name" value="DHO_dehydrogenase"/>
</dbReference>
<proteinExistence type="inferred from homology"/>
<comment type="similarity">
    <text evidence="4 11">Belongs to the dihydroorotate dehydrogenase family. Type 2 subfamily.</text>
</comment>
<evidence type="ECO:0000313" key="14">
    <source>
        <dbReference type="Proteomes" id="UP000615989"/>
    </source>
</evidence>
<comment type="subcellular location">
    <subcellularLocation>
        <location evidence="11">Cell membrane</location>
        <topology evidence="11">Peripheral membrane protein</topology>
    </subcellularLocation>
    <subcellularLocation>
        <location evidence="2">Membrane</location>
    </subcellularLocation>
</comment>
<dbReference type="GO" id="GO:0106430">
    <property type="term" value="F:dihydroorotate dehydrogenase (quinone) activity"/>
    <property type="evidence" value="ECO:0007669"/>
    <property type="project" value="UniProtKB-EC"/>
</dbReference>
<accession>A0ABX1PID4</accession>
<feature type="binding site" evidence="11">
    <location>
        <position position="214"/>
    </location>
    <ligand>
        <name>FMN</name>
        <dbReference type="ChEBI" id="CHEBI:58210"/>
    </ligand>
</feature>
<comment type="subunit">
    <text evidence="11">Monomer.</text>
</comment>
<evidence type="ECO:0000256" key="2">
    <source>
        <dbReference type="ARBA" id="ARBA00004370"/>
    </source>
</evidence>
<evidence type="ECO:0000256" key="1">
    <source>
        <dbReference type="ARBA" id="ARBA00003125"/>
    </source>
</evidence>
<evidence type="ECO:0000256" key="8">
    <source>
        <dbReference type="ARBA" id="ARBA00023002"/>
    </source>
</evidence>
<evidence type="ECO:0000256" key="5">
    <source>
        <dbReference type="ARBA" id="ARBA00022630"/>
    </source>
</evidence>
<evidence type="ECO:0000256" key="3">
    <source>
        <dbReference type="ARBA" id="ARBA00005161"/>
    </source>
</evidence>
<dbReference type="PIRSF" id="PIRSF000164">
    <property type="entry name" value="DHO_oxidase"/>
    <property type="match status" value="1"/>
</dbReference>
<dbReference type="NCBIfam" id="TIGR01036">
    <property type="entry name" value="pyrD_sub2"/>
    <property type="match status" value="1"/>
</dbReference>
<reference evidence="13" key="1">
    <citation type="submission" date="2019-12" db="EMBL/GenBank/DDBJ databases">
        <title>Comparative genomics gives insights into the taxonomy of the Azoarcus-Aromatoleum group and reveals separate origins of nif in the plant-associated Azoarcus and non-plant-associated Aromatoleum sub-groups.</title>
        <authorList>
            <person name="Lafos M."/>
            <person name="Maluk M."/>
            <person name="Batista M."/>
            <person name="Junghare M."/>
            <person name="Carmona M."/>
            <person name="Faoro H."/>
            <person name="Cruz L.M."/>
            <person name="Battistoni F."/>
            <person name="De Souza E."/>
            <person name="Pedrosa F."/>
            <person name="Chen W.-M."/>
            <person name="Poole P.S."/>
            <person name="Dixon R.A."/>
            <person name="James E.K."/>
        </authorList>
    </citation>
    <scope>NUCLEOTIDE SEQUENCE</scope>
    <source>
        <strain evidence="13">LuFRes1</strain>
    </source>
</reference>
<dbReference type="PANTHER" id="PTHR48109:SF4">
    <property type="entry name" value="DIHYDROOROTATE DEHYDROGENASE (QUINONE), MITOCHONDRIAL"/>
    <property type="match status" value="1"/>
</dbReference>
<organism evidence="13 14">
    <name type="scientific">Aromatoleum anaerobium</name>
    <dbReference type="NCBI Taxonomy" id="182180"/>
    <lineage>
        <taxon>Bacteria</taxon>
        <taxon>Pseudomonadati</taxon>
        <taxon>Pseudomonadota</taxon>
        <taxon>Betaproteobacteria</taxon>
        <taxon>Rhodocyclales</taxon>
        <taxon>Rhodocyclaceae</taxon>
        <taxon>Aromatoleum</taxon>
    </lineage>
</organism>
<dbReference type="Proteomes" id="UP000615989">
    <property type="component" value="Unassembled WGS sequence"/>
</dbReference>
<dbReference type="InterPro" id="IPR005720">
    <property type="entry name" value="Dihydroorotate_DH_cat"/>
</dbReference>
<dbReference type="PROSITE" id="PS00912">
    <property type="entry name" value="DHODEHASE_2"/>
    <property type="match status" value="1"/>
</dbReference>
<evidence type="ECO:0000256" key="11">
    <source>
        <dbReference type="HAMAP-Rule" id="MF_00225"/>
    </source>
</evidence>
<keyword evidence="9 11" id="KW-0472">Membrane</keyword>
<keyword evidence="11" id="KW-1003">Cell membrane</keyword>
<feature type="binding site" evidence="11">
    <location>
        <position position="169"/>
    </location>
    <ligand>
        <name>FMN</name>
        <dbReference type="ChEBI" id="CHEBI:58210"/>
    </ligand>
</feature>
<dbReference type="HAMAP" id="MF_00225">
    <property type="entry name" value="DHO_dh_type2"/>
    <property type="match status" value="1"/>
</dbReference>
<comment type="catalytic activity">
    <reaction evidence="10 11">
        <text>(S)-dihydroorotate + a quinone = orotate + a quinol</text>
        <dbReference type="Rhea" id="RHEA:30187"/>
        <dbReference type="ChEBI" id="CHEBI:24646"/>
        <dbReference type="ChEBI" id="CHEBI:30839"/>
        <dbReference type="ChEBI" id="CHEBI:30864"/>
        <dbReference type="ChEBI" id="CHEBI:132124"/>
        <dbReference type="EC" id="1.3.5.2"/>
    </reaction>
</comment>
<feature type="binding site" evidence="11">
    <location>
        <position position="83"/>
    </location>
    <ligand>
        <name>FMN</name>
        <dbReference type="ChEBI" id="CHEBI:58210"/>
    </ligand>
</feature>